<dbReference type="GO" id="GO:0008641">
    <property type="term" value="F:ubiquitin-like modifier activating enzyme activity"/>
    <property type="evidence" value="ECO:0007669"/>
    <property type="project" value="InterPro"/>
</dbReference>
<proteinExistence type="predicted"/>
<dbReference type="AlphaFoldDB" id="A0A0G0PRV4"/>
<name>A0A0G0PRV4_9BACT</name>
<protein>
    <submittedName>
        <fullName evidence="1">Uncharacterized protein</fullName>
    </submittedName>
</protein>
<evidence type="ECO:0000313" key="2">
    <source>
        <dbReference type="Proteomes" id="UP000034793"/>
    </source>
</evidence>
<comment type="caution">
    <text evidence="1">The sequence shown here is derived from an EMBL/GenBank/DDBJ whole genome shotgun (WGS) entry which is preliminary data.</text>
</comment>
<gene>
    <name evidence="1" type="ORF">UT61_C0004G0050</name>
</gene>
<accession>A0A0G0PRV4</accession>
<dbReference type="Gene3D" id="3.40.50.720">
    <property type="entry name" value="NAD(P)-binding Rossmann-like Domain"/>
    <property type="match status" value="1"/>
</dbReference>
<dbReference type="EMBL" id="LBXL01000004">
    <property type="protein sequence ID" value="KKR30623.1"/>
    <property type="molecule type" value="Genomic_DNA"/>
</dbReference>
<evidence type="ECO:0000313" key="1">
    <source>
        <dbReference type="EMBL" id="KKR30623.1"/>
    </source>
</evidence>
<dbReference type="InterPro" id="IPR035985">
    <property type="entry name" value="Ubiquitin-activating_enz"/>
</dbReference>
<reference evidence="1 2" key="1">
    <citation type="journal article" date="2015" name="Nature">
        <title>rRNA introns, odd ribosomes, and small enigmatic genomes across a large radiation of phyla.</title>
        <authorList>
            <person name="Brown C.T."/>
            <person name="Hug L.A."/>
            <person name="Thomas B.C."/>
            <person name="Sharon I."/>
            <person name="Castelle C.J."/>
            <person name="Singh A."/>
            <person name="Wilkins M.J."/>
            <person name="Williams K.H."/>
            <person name="Banfield J.F."/>
        </authorList>
    </citation>
    <scope>NUCLEOTIDE SEQUENCE [LARGE SCALE GENOMIC DNA]</scope>
</reference>
<dbReference type="SUPFAM" id="SSF69572">
    <property type="entry name" value="Activating enzymes of the ubiquitin-like proteins"/>
    <property type="match status" value="1"/>
</dbReference>
<sequence>MSRIDQEGWILKSVQDIQELAVDKFLGEPDLDPLKWQLRVVDHQTSEGRNELVQLAKEAVNSRDDILRPYLTGVEQFFKHAAMYERVPRTREGILDLVTQQITAQTQGISQEEIRSVVEIGPIADDLAILASATQPYREDPELVEKNSRFIWDPLKKELFMYIGPEENRILNKSRLLGLIPFSYIDTLRVTKIGSIGASVVATELDLLACLGAEDITAFDKGKLDPQDIARAPGGMGDFRNSGLPKALLLMRTLQGRNPYGKYLGVPGNVIFSKQETEGEFDTKIEDMSEGLEFLFEVIDSAVGKVNTRTYSEKFLPSTPLLWIADAGSDPFVGIEIPGNGNWFNQNLTRVEKETMQQGLEFSLNQLRAIYMMVNRDLPDDHRLQLLFTRLGLVPYFSQTPIASRESAAIAAKLVLFQLGGRDMSGKNFHSDEAPKTLVDEFDRGKSEILRKIMTQLFNISIPQERQEDFSI</sequence>
<organism evidence="1 2">
    <name type="scientific">Candidatus Woesebacteria bacterium GW2011_GWA1_39_8</name>
    <dbReference type="NCBI Taxonomy" id="1618552"/>
    <lineage>
        <taxon>Bacteria</taxon>
        <taxon>Candidatus Woeseibacteriota</taxon>
    </lineage>
</organism>
<dbReference type="Proteomes" id="UP000034793">
    <property type="component" value="Unassembled WGS sequence"/>
</dbReference>